<dbReference type="Proteomes" id="UP000704712">
    <property type="component" value="Unassembled WGS sequence"/>
</dbReference>
<evidence type="ECO:0000256" key="5">
    <source>
        <dbReference type="RuleBase" id="RU367124"/>
    </source>
</evidence>
<feature type="signal peptide" evidence="5">
    <location>
        <begin position="1"/>
        <end position="21"/>
    </location>
</feature>
<feature type="chain" id="PRO_5044948257" description="RxLR effector protein" evidence="5">
    <location>
        <begin position="22"/>
        <end position="113"/>
    </location>
</feature>
<evidence type="ECO:0000313" key="7">
    <source>
        <dbReference type="EMBL" id="KAF4132782.1"/>
    </source>
</evidence>
<evidence type="ECO:0000256" key="1">
    <source>
        <dbReference type="ARBA" id="ARBA00004613"/>
    </source>
</evidence>
<organism evidence="6 8">
    <name type="scientific">Phytophthora infestans</name>
    <name type="common">Potato late blight agent</name>
    <name type="synonym">Botrytis infestans</name>
    <dbReference type="NCBI Taxonomy" id="4787"/>
    <lineage>
        <taxon>Eukaryota</taxon>
        <taxon>Sar</taxon>
        <taxon>Stramenopiles</taxon>
        <taxon>Oomycota</taxon>
        <taxon>Peronosporomycetes</taxon>
        <taxon>Peronosporales</taxon>
        <taxon>Peronosporaceae</taxon>
        <taxon>Phytophthora</taxon>
    </lineage>
</organism>
<evidence type="ECO:0000256" key="4">
    <source>
        <dbReference type="ARBA" id="ARBA00022729"/>
    </source>
</evidence>
<sequence>MRLTYLLAAMVAVTLHATGIAQSTAQAKAIIENGAEASFPAYAREQRVLRRVDDDKSVIEEERGRSIMEKLKSVVKKVNPKKGVDKIKEKVQETDWQKLLKVQALKAKRLGYD</sequence>
<keyword evidence="4 5" id="KW-0732">Signal</keyword>
<comment type="subcellular location">
    <subcellularLocation>
        <location evidence="1 5">Secreted</location>
    </subcellularLocation>
</comment>
<dbReference type="Pfam" id="PF16810">
    <property type="entry name" value="RXLR"/>
    <property type="match status" value="1"/>
</dbReference>
<comment type="caution">
    <text evidence="6">The sequence shown here is derived from an EMBL/GenBank/DDBJ whole genome shotgun (WGS) entry which is preliminary data.</text>
</comment>
<dbReference type="InterPro" id="IPR031825">
    <property type="entry name" value="RXLR"/>
</dbReference>
<comment type="function">
    <text evidence="5">Effector that suppresses plant defense responses during pathogen infection.</text>
</comment>
<reference evidence="6" key="1">
    <citation type="submission" date="2020-04" db="EMBL/GenBank/DDBJ databases">
        <title>Hybrid Assembly of Korean Phytophthora infestans isolates.</title>
        <authorList>
            <person name="Prokchorchik M."/>
            <person name="Lee Y."/>
            <person name="Seo J."/>
            <person name="Cho J.-H."/>
            <person name="Park Y.-E."/>
            <person name="Jang D.-C."/>
            <person name="Im J.-S."/>
            <person name="Choi J.-G."/>
            <person name="Park H.-J."/>
            <person name="Lee G.-B."/>
            <person name="Lee Y.-G."/>
            <person name="Hong S.-Y."/>
            <person name="Cho K."/>
            <person name="Sohn K.H."/>
        </authorList>
    </citation>
    <scope>NUCLEOTIDE SEQUENCE</scope>
    <source>
        <strain evidence="6">KR_1_A1</strain>
        <strain evidence="7">KR_2_A2</strain>
    </source>
</reference>
<comment type="similarity">
    <text evidence="2 5">Belongs to the RxLR effector family.</text>
</comment>
<gene>
    <name evidence="6" type="ORF">GN244_ATG03611</name>
    <name evidence="7" type="ORF">GN958_ATG18080</name>
</gene>
<evidence type="ECO:0000313" key="8">
    <source>
        <dbReference type="Proteomes" id="UP000602510"/>
    </source>
</evidence>
<comment type="domain">
    <text evidence="5">The RxLR-dEER motif acts to carry the protein into the host cell cytoplasm through binding to cell surface phosphatidylinositol-3-phosphate.</text>
</comment>
<dbReference type="EMBL" id="JAACNO010002502">
    <property type="protein sequence ID" value="KAF4132782.1"/>
    <property type="molecule type" value="Genomic_DNA"/>
</dbReference>
<dbReference type="Proteomes" id="UP000602510">
    <property type="component" value="Unassembled WGS sequence"/>
</dbReference>
<evidence type="ECO:0000256" key="2">
    <source>
        <dbReference type="ARBA" id="ARBA00010400"/>
    </source>
</evidence>
<evidence type="ECO:0000256" key="3">
    <source>
        <dbReference type="ARBA" id="ARBA00022525"/>
    </source>
</evidence>
<accession>A0A833TD40</accession>
<keyword evidence="8" id="KW-1185">Reference proteome</keyword>
<keyword evidence="3 5" id="KW-0964">Secreted</keyword>
<dbReference type="AlphaFoldDB" id="A0A833TD40"/>
<dbReference type="EMBL" id="WSZM01000078">
    <property type="protein sequence ID" value="KAF4044040.1"/>
    <property type="molecule type" value="Genomic_DNA"/>
</dbReference>
<name>A0A833TD40_PHYIN</name>
<proteinExistence type="inferred from homology"/>
<protein>
    <recommendedName>
        <fullName evidence="5">RxLR effector protein</fullName>
    </recommendedName>
</protein>
<evidence type="ECO:0000313" key="6">
    <source>
        <dbReference type="EMBL" id="KAF4044040.1"/>
    </source>
</evidence>